<dbReference type="Proteomes" id="UP001232725">
    <property type="component" value="Unassembled WGS sequence"/>
</dbReference>
<comment type="caution">
    <text evidence="2">The sequence shown here is derived from an EMBL/GenBank/DDBJ whole genome shotgun (WGS) entry which is preliminary data.</text>
</comment>
<organism evidence="2 3">
    <name type="scientific">Arthrobacter horti</name>
    <dbReference type="NCBI Taxonomy" id="3068273"/>
    <lineage>
        <taxon>Bacteria</taxon>
        <taxon>Bacillati</taxon>
        <taxon>Actinomycetota</taxon>
        <taxon>Actinomycetes</taxon>
        <taxon>Micrococcales</taxon>
        <taxon>Micrococcaceae</taxon>
        <taxon>Arthrobacter</taxon>
    </lineage>
</organism>
<dbReference type="PANTHER" id="PTHR33744:SF17">
    <property type="entry name" value="CONSERVED PROTEIN"/>
    <property type="match status" value="1"/>
</dbReference>
<dbReference type="Gene3D" id="1.10.10.2840">
    <property type="entry name" value="PucR C-terminal helix-turn-helix domain"/>
    <property type="match status" value="1"/>
</dbReference>
<dbReference type="InterPro" id="IPR051448">
    <property type="entry name" value="CdaR-like_regulators"/>
</dbReference>
<gene>
    <name evidence="2" type="ORF">Q9R02_06100</name>
</gene>
<protein>
    <submittedName>
        <fullName evidence="2">Helix-turn-helix domain-containing protein</fullName>
    </submittedName>
</protein>
<dbReference type="EMBL" id="JAVALS010000003">
    <property type="protein sequence ID" value="MDP5226720.1"/>
    <property type="molecule type" value="Genomic_DNA"/>
</dbReference>
<keyword evidence="3" id="KW-1185">Reference proteome</keyword>
<evidence type="ECO:0000313" key="2">
    <source>
        <dbReference type="EMBL" id="MDP5226720.1"/>
    </source>
</evidence>
<feature type="domain" description="PucR C-terminal helix-turn-helix" evidence="1">
    <location>
        <begin position="485"/>
        <end position="540"/>
    </location>
</feature>
<evidence type="ECO:0000259" key="1">
    <source>
        <dbReference type="Pfam" id="PF13556"/>
    </source>
</evidence>
<proteinExistence type="predicted"/>
<evidence type="ECO:0000313" key="3">
    <source>
        <dbReference type="Proteomes" id="UP001232725"/>
    </source>
</evidence>
<dbReference type="PANTHER" id="PTHR33744">
    <property type="entry name" value="CARBOHYDRATE DIACID REGULATOR"/>
    <property type="match status" value="1"/>
</dbReference>
<dbReference type="InterPro" id="IPR025736">
    <property type="entry name" value="PucR_C-HTH_dom"/>
</dbReference>
<name>A0ABT9IMD3_9MICC</name>
<sequence length="543" mass="57019">MTGADDTSGAAAAAAVTLYDCLQLLGPGVVHLNPGELQLRRPVQDTVILDALATPASWESRLVLAIGLTPEAGGFHDRLQRLADDGAAAVLLKAAGTPLEELRRLGSSLDLALLVIPDDGDWAHFVSMARASVAGASAGDTASGVRLGDLYAFANALASILGGAVSFVDTLGRILAYSTLAGQPIDEIRRTTTLTLRELTPPGLDADFRAVYGASGPVEVPSEDGGLGRLALAVRAGGELLGTVWIIDPGPSTRGPALKTLERMSPLIGLHMLHARTESDFGERRNTDLIRTLIEDPEHASYAAAQLGVSGSRGLAVGAFVFAQPEPGSLDSLRAVRQLVHLVTTVCRIHFQAGHAAVIDSVVYALLPGSGESQRQTHRRVAEEVVQYARTISESPLLAAAGPVAGSLEELAASRAGADLLLRLLGTRDGSATAVPASRAALTEDHQAELGILRVGEFLAGSGLTSDDPLSRIQAHDARHGTEFAATLSAYFQCNGNIARMAELMHLHNNTVRYRLSRLPVEVGVDLDHAPTRLWLALRLACA</sequence>
<accession>A0ABT9IMD3</accession>
<dbReference type="Pfam" id="PF13556">
    <property type="entry name" value="HTH_30"/>
    <property type="match status" value="1"/>
</dbReference>
<dbReference type="InterPro" id="IPR042070">
    <property type="entry name" value="PucR_C-HTH_sf"/>
</dbReference>
<dbReference type="RefSeq" id="WP_305995777.1">
    <property type="nucleotide sequence ID" value="NZ_JAVALS010000003.1"/>
</dbReference>
<reference evidence="2 3" key="1">
    <citation type="submission" date="2023-08" db="EMBL/GenBank/DDBJ databases">
        <title>Arthrobacter horti sp. nov., isolated from forest soil.</title>
        <authorList>
            <person name="Park M."/>
        </authorList>
    </citation>
    <scope>NUCLEOTIDE SEQUENCE [LARGE SCALE GENOMIC DNA]</scope>
    <source>
        <strain evidence="2 3">YJM1</strain>
    </source>
</reference>